<sequence>MIKLLDKYNRVSLLVTVTVTIITGIIYYFTISYILTGQVDKDLVVEENEIFDYVKLNYKLPQVFKSEDLNIQFFPIGQDTVQRVFKNVQYNNKREHDIESGRSLISSVLVRTQRYRIVITESKVETEDLIRVIFAITIIIAFALLTALLLINRKLMRNLWRPFYQMLQEIKGFNLADRSKITKPDTEIEEFYDLNTEVTAMSERVQQDYQLLKNFVENASHELMTPLAVINTKLDTLVQDHAISDYQGQILSDVYATVGKLKQLNKSMLILARIENKLIPEYEIVDLQAELLQKVEDFKELAAPKNIFITAQTSIVTISASRDLLSILLSNLILNAIRHNREGGMVAVTLTSNSLKVCNTGSLEPLDSDQIFQRFYKSPESEGTGLGLTLIKEICDGHGFDLAYSFEENLHCFSIVF</sequence>
<dbReference type="Proteomes" id="UP000429232">
    <property type="component" value="Chromosome"/>
</dbReference>
<evidence type="ECO:0000256" key="1">
    <source>
        <dbReference type="ARBA" id="ARBA00000085"/>
    </source>
</evidence>
<protein>
    <recommendedName>
        <fullName evidence="2">histidine kinase</fullName>
        <ecNumber evidence="2">2.7.13.3</ecNumber>
    </recommendedName>
</protein>
<gene>
    <name evidence="9" type="ORF">GO620_011985</name>
</gene>
<evidence type="ECO:0000313" key="9">
    <source>
        <dbReference type="EMBL" id="QQL48895.1"/>
    </source>
</evidence>
<dbReference type="AlphaFoldDB" id="A0A6I4HZN3"/>
<evidence type="ECO:0000256" key="7">
    <source>
        <dbReference type="ARBA" id="ARBA00022989"/>
    </source>
</evidence>
<name>A0A6I4HZN3_9SPHI</name>
<comment type="catalytic activity">
    <reaction evidence="1">
        <text>ATP + protein L-histidine = ADP + protein N-phospho-L-histidine.</text>
        <dbReference type="EC" id="2.7.13.3"/>
    </reaction>
</comment>
<keyword evidence="5" id="KW-0812">Transmembrane</keyword>
<evidence type="ECO:0000256" key="2">
    <source>
        <dbReference type="ARBA" id="ARBA00012438"/>
    </source>
</evidence>
<dbReference type="Pfam" id="PF02518">
    <property type="entry name" value="HATPase_c"/>
    <property type="match status" value="1"/>
</dbReference>
<evidence type="ECO:0000313" key="10">
    <source>
        <dbReference type="Proteomes" id="UP000429232"/>
    </source>
</evidence>
<dbReference type="Gene3D" id="1.10.287.130">
    <property type="match status" value="1"/>
</dbReference>
<dbReference type="GO" id="GO:0005886">
    <property type="term" value="C:plasma membrane"/>
    <property type="evidence" value="ECO:0007669"/>
    <property type="project" value="TreeGrafter"/>
</dbReference>
<keyword evidence="10" id="KW-1185">Reference proteome</keyword>
<dbReference type="CDD" id="cd00082">
    <property type="entry name" value="HisKA"/>
    <property type="match status" value="1"/>
</dbReference>
<dbReference type="Pfam" id="PF00512">
    <property type="entry name" value="HisKA"/>
    <property type="match status" value="1"/>
</dbReference>
<dbReference type="InterPro" id="IPR003661">
    <property type="entry name" value="HisK_dim/P_dom"/>
</dbReference>
<dbReference type="CDD" id="cd00075">
    <property type="entry name" value="HATPase"/>
    <property type="match status" value="1"/>
</dbReference>
<evidence type="ECO:0000256" key="4">
    <source>
        <dbReference type="ARBA" id="ARBA00022679"/>
    </source>
</evidence>
<dbReference type="InterPro" id="IPR036890">
    <property type="entry name" value="HATPase_C_sf"/>
</dbReference>
<keyword evidence="3" id="KW-0597">Phosphoprotein</keyword>
<dbReference type="PANTHER" id="PTHR45436:SF5">
    <property type="entry name" value="SENSOR HISTIDINE KINASE TRCS"/>
    <property type="match status" value="1"/>
</dbReference>
<evidence type="ECO:0000259" key="8">
    <source>
        <dbReference type="PROSITE" id="PS50109"/>
    </source>
</evidence>
<dbReference type="RefSeq" id="WP_157525596.1">
    <property type="nucleotide sequence ID" value="NZ_CP066775.1"/>
</dbReference>
<evidence type="ECO:0000256" key="6">
    <source>
        <dbReference type="ARBA" id="ARBA00022777"/>
    </source>
</evidence>
<dbReference type="EMBL" id="CP066775">
    <property type="protein sequence ID" value="QQL48895.1"/>
    <property type="molecule type" value="Genomic_DNA"/>
</dbReference>
<dbReference type="KEGG" id="mgik:GO620_011985"/>
<dbReference type="PROSITE" id="PS50109">
    <property type="entry name" value="HIS_KIN"/>
    <property type="match status" value="1"/>
</dbReference>
<organism evidence="9 10">
    <name type="scientific">Mucilaginibacter ginkgonis</name>
    <dbReference type="NCBI Taxonomy" id="2682091"/>
    <lineage>
        <taxon>Bacteria</taxon>
        <taxon>Pseudomonadati</taxon>
        <taxon>Bacteroidota</taxon>
        <taxon>Sphingobacteriia</taxon>
        <taxon>Sphingobacteriales</taxon>
        <taxon>Sphingobacteriaceae</taxon>
        <taxon>Mucilaginibacter</taxon>
    </lineage>
</organism>
<dbReference type="Gene3D" id="3.30.565.10">
    <property type="entry name" value="Histidine kinase-like ATPase, C-terminal domain"/>
    <property type="match status" value="1"/>
</dbReference>
<keyword evidence="7" id="KW-1133">Transmembrane helix</keyword>
<reference evidence="9 10" key="1">
    <citation type="submission" date="2020-12" db="EMBL/GenBank/DDBJ databases">
        <title>HMF7856_wgs.fasta genome submission.</title>
        <authorList>
            <person name="Kang H."/>
            <person name="Kim H."/>
            <person name="Joh K."/>
        </authorList>
    </citation>
    <scope>NUCLEOTIDE SEQUENCE [LARGE SCALE GENOMIC DNA]</scope>
    <source>
        <strain evidence="9 10">HMF7856</strain>
    </source>
</reference>
<dbReference type="SUPFAM" id="SSF47384">
    <property type="entry name" value="Homodimeric domain of signal transducing histidine kinase"/>
    <property type="match status" value="1"/>
</dbReference>
<dbReference type="GO" id="GO:0000155">
    <property type="term" value="F:phosphorelay sensor kinase activity"/>
    <property type="evidence" value="ECO:0007669"/>
    <property type="project" value="InterPro"/>
</dbReference>
<dbReference type="InterPro" id="IPR003594">
    <property type="entry name" value="HATPase_dom"/>
</dbReference>
<dbReference type="SUPFAM" id="SSF55874">
    <property type="entry name" value="ATPase domain of HSP90 chaperone/DNA topoisomerase II/histidine kinase"/>
    <property type="match status" value="1"/>
</dbReference>
<dbReference type="InterPro" id="IPR036097">
    <property type="entry name" value="HisK_dim/P_sf"/>
</dbReference>
<evidence type="ECO:0000256" key="5">
    <source>
        <dbReference type="ARBA" id="ARBA00022692"/>
    </source>
</evidence>
<dbReference type="SMART" id="SM00387">
    <property type="entry name" value="HATPase_c"/>
    <property type="match status" value="1"/>
</dbReference>
<dbReference type="InterPro" id="IPR050428">
    <property type="entry name" value="TCS_sensor_his_kinase"/>
</dbReference>
<dbReference type="SMART" id="SM00388">
    <property type="entry name" value="HisKA"/>
    <property type="match status" value="1"/>
</dbReference>
<feature type="domain" description="Histidine kinase" evidence="8">
    <location>
        <begin position="218"/>
        <end position="417"/>
    </location>
</feature>
<dbReference type="PANTHER" id="PTHR45436">
    <property type="entry name" value="SENSOR HISTIDINE KINASE YKOH"/>
    <property type="match status" value="1"/>
</dbReference>
<accession>A0A6I4HZN3</accession>
<dbReference type="InterPro" id="IPR005467">
    <property type="entry name" value="His_kinase_dom"/>
</dbReference>
<keyword evidence="6 9" id="KW-0418">Kinase</keyword>
<proteinExistence type="predicted"/>
<keyword evidence="7" id="KW-0472">Membrane</keyword>
<dbReference type="EC" id="2.7.13.3" evidence="2"/>
<keyword evidence="4" id="KW-0808">Transferase</keyword>
<evidence type="ECO:0000256" key="3">
    <source>
        <dbReference type="ARBA" id="ARBA00022553"/>
    </source>
</evidence>